<dbReference type="InterPro" id="IPR009078">
    <property type="entry name" value="Ferritin-like_SF"/>
</dbReference>
<dbReference type="RefSeq" id="WP_267647105.1">
    <property type="nucleotide sequence ID" value="NZ_JANHGR010000001.1"/>
</dbReference>
<evidence type="ECO:0000313" key="5">
    <source>
        <dbReference type="Proteomes" id="UP001597139"/>
    </source>
</evidence>
<dbReference type="InterPro" id="IPR008331">
    <property type="entry name" value="Ferritin_DPS_dom"/>
</dbReference>
<dbReference type="PANTHER" id="PTHR42932:SF1">
    <property type="entry name" value="GENERAL STRESS PROTEIN 20U"/>
    <property type="match status" value="1"/>
</dbReference>
<gene>
    <name evidence="4" type="ORF">ACFSAU_09500</name>
</gene>
<dbReference type="Proteomes" id="UP001597139">
    <property type="component" value="Unassembled WGS sequence"/>
</dbReference>
<evidence type="ECO:0000259" key="3">
    <source>
        <dbReference type="Pfam" id="PF00210"/>
    </source>
</evidence>
<proteinExistence type="inferred from homology"/>
<keyword evidence="5" id="KW-1185">Reference proteome</keyword>
<comment type="caution">
    <text evidence="4">The sequence shown here is derived from an EMBL/GenBank/DDBJ whole genome shotgun (WGS) entry which is preliminary data.</text>
</comment>
<feature type="compositionally biased region" description="Basic and acidic residues" evidence="2">
    <location>
        <begin position="19"/>
        <end position="34"/>
    </location>
</feature>
<organism evidence="4 5">
    <name type="scientific">Halolamina litorea</name>
    <dbReference type="NCBI Taxonomy" id="1515593"/>
    <lineage>
        <taxon>Archaea</taxon>
        <taxon>Methanobacteriati</taxon>
        <taxon>Methanobacteriota</taxon>
        <taxon>Stenosarchaea group</taxon>
        <taxon>Halobacteria</taxon>
        <taxon>Halobacteriales</taxon>
        <taxon>Haloferacaceae</taxon>
    </lineage>
</organism>
<dbReference type="Pfam" id="PF00210">
    <property type="entry name" value="Ferritin"/>
    <property type="match status" value="1"/>
</dbReference>
<evidence type="ECO:0000256" key="1">
    <source>
        <dbReference type="ARBA" id="ARBA00009497"/>
    </source>
</evidence>
<protein>
    <submittedName>
        <fullName evidence="4">Ferritin-like domain-containing protein</fullName>
    </submittedName>
</protein>
<feature type="region of interest" description="Disordered" evidence="2">
    <location>
        <begin position="1"/>
        <end position="50"/>
    </location>
</feature>
<dbReference type="PANTHER" id="PTHR42932">
    <property type="entry name" value="GENERAL STRESS PROTEIN 20U"/>
    <property type="match status" value="1"/>
</dbReference>
<name>A0ABD6BSR2_9EURY</name>
<evidence type="ECO:0000256" key="2">
    <source>
        <dbReference type="SAM" id="MobiDB-lite"/>
    </source>
</evidence>
<dbReference type="Gene3D" id="1.20.1260.10">
    <property type="match status" value="1"/>
</dbReference>
<comment type="similarity">
    <text evidence="1">Belongs to the Dps family.</text>
</comment>
<dbReference type="AlphaFoldDB" id="A0ABD6BSR2"/>
<sequence length="204" mass="22331">MSDPKQGRLVRAPEGATVKQERETVTENAVRVDSDDGEEGTSSGSQTKSDNAAEMVEALNVVHAGTFNLFYLVRKHYWSAEGAESGDVAEFLGDAYQRLRHVDDAVAHRISELGGVPVSTPPEIQEHAPVHLEAEHLYSLRASLEGDLDAYATLAVAFRDAVDVARAVGDEASRELLESRLETIEDDAHTIERYVEDDTLVGER</sequence>
<dbReference type="SUPFAM" id="SSF47240">
    <property type="entry name" value="Ferritin-like"/>
    <property type="match status" value="1"/>
</dbReference>
<dbReference type="InterPro" id="IPR002177">
    <property type="entry name" value="DPS_DNA-bd"/>
</dbReference>
<reference evidence="4 5" key="1">
    <citation type="journal article" date="2019" name="Int. J. Syst. Evol. Microbiol.">
        <title>The Global Catalogue of Microorganisms (GCM) 10K type strain sequencing project: providing services to taxonomists for standard genome sequencing and annotation.</title>
        <authorList>
            <consortium name="The Broad Institute Genomics Platform"/>
            <consortium name="The Broad Institute Genome Sequencing Center for Infectious Disease"/>
            <person name="Wu L."/>
            <person name="Ma J."/>
        </authorList>
    </citation>
    <scope>NUCLEOTIDE SEQUENCE [LARGE SCALE GENOMIC DNA]</scope>
    <source>
        <strain evidence="4 5">CGMCC 1.12859</strain>
    </source>
</reference>
<accession>A0ABD6BSR2</accession>
<dbReference type="EMBL" id="JBHUCZ010000009">
    <property type="protein sequence ID" value="MFD1567728.1"/>
    <property type="molecule type" value="Genomic_DNA"/>
</dbReference>
<feature type="domain" description="Ferritin/DPS" evidence="3">
    <location>
        <begin position="57"/>
        <end position="198"/>
    </location>
</feature>
<evidence type="ECO:0000313" key="4">
    <source>
        <dbReference type="EMBL" id="MFD1567728.1"/>
    </source>
</evidence>
<dbReference type="InterPro" id="IPR012347">
    <property type="entry name" value="Ferritin-like"/>
</dbReference>